<evidence type="ECO:0000256" key="10">
    <source>
        <dbReference type="ARBA" id="ARBA00026101"/>
    </source>
</evidence>
<feature type="region of interest" description="Disordered" evidence="11">
    <location>
        <begin position="1"/>
        <end position="23"/>
    </location>
</feature>
<feature type="region of interest" description="Disordered" evidence="11">
    <location>
        <begin position="410"/>
        <end position="490"/>
    </location>
</feature>
<dbReference type="PANTHER" id="PTHR10739:SF13">
    <property type="entry name" value="CHOLINE-PHOSPHATE CYTIDYLYLTRANSFERASE"/>
    <property type="match status" value="1"/>
</dbReference>
<dbReference type="OrthoDB" id="17102at2759"/>
<dbReference type="SUPFAM" id="SSF52374">
    <property type="entry name" value="Nucleotidylyl transferase"/>
    <property type="match status" value="1"/>
</dbReference>
<protein>
    <recommendedName>
        <fullName evidence="10">choline-phosphate cytidylyltransferase</fullName>
        <ecNumber evidence="10">2.7.7.15</ecNumber>
    </recommendedName>
</protein>
<dbReference type="NCBIfam" id="TIGR00125">
    <property type="entry name" value="cyt_tran_rel"/>
    <property type="match status" value="1"/>
</dbReference>
<evidence type="ECO:0000256" key="1">
    <source>
        <dbReference type="ARBA" id="ARBA00005189"/>
    </source>
</evidence>
<dbReference type="FunFam" id="3.40.50.620:FF:000016">
    <property type="entry name" value="Putative choline-phosphate cytidylyltransferase B"/>
    <property type="match status" value="1"/>
</dbReference>
<evidence type="ECO:0000256" key="3">
    <source>
        <dbReference type="ARBA" id="ARBA00022516"/>
    </source>
</evidence>
<dbReference type="GO" id="GO:0031210">
    <property type="term" value="F:phosphatidylcholine binding"/>
    <property type="evidence" value="ECO:0007669"/>
    <property type="project" value="TreeGrafter"/>
</dbReference>
<gene>
    <name evidence="13" type="ORF">CRM22_007334</name>
</gene>
<evidence type="ECO:0000256" key="9">
    <source>
        <dbReference type="ARBA" id="ARBA00025706"/>
    </source>
</evidence>
<dbReference type="GO" id="GO:0004105">
    <property type="term" value="F:choline-phosphate cytidylyltransferase activity"/>
    <property type="evidence" value="ECO:0007669"/>
    <property type="project" value="UniProtKB-EC"/>
</dbReference>
<dbReference type="PANTHER" id="PTHR10739">
    <property type="entry name" value="CYTIDYLYLTRANSFERASE"/>
    <property type="match status" value="1"/>
</dbReference>
<name>A0A4S2LGK2_OPIFE</name>
<dbReference type="UniPathway" id="UPA00753">
    <property type="reaction ID" value="UER00739"/>
</dbReference>
<evidence type="ECO:0000256" key="7">
    <source>
        <dbReference type="ARBA" id="ARBA00023209"/>
    </source>
</evidence>
<dbReference type="InterPro" id="IPR041723">
    <property type="entry name" value="CCT"/>
</dbReference>
<dbReference type="InterPro" id="IPR014729">
    <property type="entry name" value="Rossmann-like_a/b/a_fold"/>
</dbReference>
<keyword evidence="3" id="KW-0444">Lipid biosynthesis</keyword>
<comment type="similarity">
    <text evidence="2">Belongs to the cytidylyltransferase family.</text>
</comment>
<keyword evidence="5" id="KW-0548">Nucleotidyltransferase</keyword>
<keyword evidence="14" id="KW-1185">Reference proteome</keyword>
<proteinExistence type="inferred from homology"/>
<dbReference type="EC" id="2.7.7.15" evidence="10"/>
<dbReference type="CDD" id="cd02174">
    <property type="entry name" value="CCT"/>
    <property type="match status" value="1"/>
</dbReference>
<dbReference type="Pfam" id="PF01467">
    <property type="entry name" value="CTP_transf_like"/>
    <property type="match status" value="1"/>
</dbReference>
<dbReference type="EMBL" id="SJOL01007428">
    <property type="protein sequence ID" value="TGZ62612.1"/>
    <property type="molecule type" value="Genomic_DNA"/>
</dbReference>
<evidence type="ECO:0000256" key="2">
    <source>
        <dbReference type="ARBA" id="ARBA00010101"/>
    </source>
</evidence>
<evidence type="ECO:0000259" key="12">
    <source>
        <dbReference type="Pfam" id="PF01467"/>
    </source>
</evidence>
<dbReference type="InterPro" id="IPR004821">
    <property type="entry name" value="Cyt_trans-like"/>
</dbReference>
<dbReference type="Gene3D" id="3.40.50.620">
    <property type="entry name" value="HUPs"/>
    <property type="match status" value="1"/>
</dbReference>
<evidence type="ECO:0000256" key="5">
    <source>
        <dbReference type="ARBA" id="ARBA00022695"/>
    </source>
</evidence>
<evidence type="ECO:0000256" key="4">
    <source>
        <dbReference type="ARBA" id="ARBA00022679"/>
    </source>
</evidence>
<accession>A0A4S2LGK2</accession>
<comment type="caution">
    <text evidence="13">The sequence shown here is derived from an EMBL/GenBank/DDBJ whole genome shotgun (WGS) entry which is preliminary data.</text>
</comment>
<dbReference type="InterPro" id="IPR045049">
    <property type="entry name" value="Pcy1-like"/>
</dbReference>
<dbReference type="Proteomes" id="UP000308267">
    <property type="component" value="Unassembled WGS sequence"/>
</dbReference>
<keyword evidence="4" id="KW-0808">Transferase</keyword>
<keyword evidence="6" id="KW-0443">Lipid metabolism</keyword>
<evidence type="ECO:0000256" key="8">
    <source>
        <dbReference type="ARBA" id="ARBA00023264"/>
    </source>
</evidence>
<sequence length="490" mass="55053">MPVSSDTDPSLRGGLSGCGDQSRKANKTCLKNLSDNPHSRSITSTVKAATNTPKRRTHRSSLPSSCDLNSVTVTNDGPVETMRFESIPLPAVPQSSCVPAPFSHEPPAVAVNQACDYSIRITLEMAKSGTAPRPVRVYADGAYDMFHSGHARQLMQAKSAFPNTYLIVGVSNDADLHRYKGRTVMNEAERYEAVRHCRYVDEVLPDAPWAVTPGFLRKHKIDFVAHDDIPYASADSKDIYKPIKDAGMFLVTQRTEGISTTDVIGRIVRDYDLYLRRNLRRGLSRKDLNISFMKEKKLRLQDNFETFMKRGSTLIQNFDNKRRELVDQLEDISHEFVLSFMRFFGADGRLRSWFNGRKHAITDREDGTVSPSSSETVDDYDPVDLVTRHGDAELDPTISPSDFDNLISEYLGSPTRPTEQRNLLPRKRSLADDATSLRRPVGSNEPSPKTKLRRTTVVHEMLENSNGTSSAERHHSIIAYQHGRINQEGR</sequence>
<evidence type="ECO:0000313" key="14">
    <source>
        <dbReference type="Proteomes" id="UP000308267"/>
    </source>
</evidence>
<dbReference type="EMBL" id="SJOL01007428">
    <property type="protein sequence ID" value="TGZ62613.1"/>
    <property type="molecule type" value="Genomic_DNA"/>
</dbReference>
<dbReference type="AlphaFoldDB" id="A0A4S2LGK2"/>
<feature type="domain" description="Cytidyltransferase-like" evidence="12">
    <location>
        <begin position="138"/>
        <end position="265"/>
    </location>
</feature>
<comment type="pathway">
    <text evidence="9">Phospholipid metabolism; phosphatidylcholine biosynthesis; phosphatidylcholine from phosphocholine: step 1/2.</text>
</comment>
<evidence type="ECO:0000313" key="13">
    <source>
        <dbReference type="EMBL" id="TGZ62613.1"/>
    </source>
</evidence>
<organism evidence="13 14">
    <name type="scientific">Opisthorchis felineus</name>
    <dbReference type="NCBI Taxonomy" id="147828"/>
    <lineage>
        <taxon>Eukaryota</taxon>
        <taxon>Metazoa</taxon>
        <taxon>Spiralia</taxon>
        <taxon>Lophotrochozoa</taxon>
        <taxon>Platyhelminthes</taxon>
        <taxon>Trematoda</taxon>
        <taxon>Digenea</taxon>
        <taxon>Opisthorchiida</taxon>
        <taxon>Opisthorchiata</taxon>
        <taxon>Opisthorchiidae</taxon>
        <taxon>Opisthorchis</taxon>
    </lineage>
</organism>
<evidence type="ECO:0000256" key="11">
    <source>
        <dbReference type="SAM" id="MobiDB-lite"/>
    </source>
</evidence>
<reference evidence="13 14" key="1">
    <citation type="journal article" date="2019" name="BMC Genomics">
        <title>New insights from Opisthorchis felineus genome: update on genomics of the epidemiologically important liver flukes.</title>
        <authorList>
            <person name="Ershov N.I."/>
            <person name="Mordvinov V.A."/>
            <person name="Prokhortchouk E.B."/>
            <person name="Pakharukova M.Y."/>
            <person name="Gunbin K.V."/>
            <person name="Ustyantsev K."/>
            <person name="Genaev M.A."/>
            <person name="Blinov A.G."/>
            <person name="Mazur A."/>
            <person name="Boulygina E."/>
            <person name="Tsygankova S."/>
            <person name="Khrameeva E."/>
            <person name="Chekanov N."/>
            <person name="Fan G."/>
            <person name="Xiao A."/>
            <person name="Zhang H."/>
            <person name="Xu X."/>
            <person name="Yang H."/>
            <person name="Solovyev V."/>
            <person name="Lee S.M."/>
            <person name="Liu X."/>
            <person name="Afonnikov D.A."/>
            <person name="Skryabin K.G."/>
        </authorList>
    </citation>
    <scope>NUCLEOTIDE SEQUENCE [LARGE SCALE GENOMIC DNA]</scope>
    <source>
        <strain evidence="13">AK-0245</strain>
        <tissue evidence="13">Whole organism</tissue>
    </source>
</reference>
<dbReference type="STRING" id="147828.A0A4S2LGK2"/>
<keyword evidence="8" id="KW-1208">Phospholipid metabolism</keyword>
<comment type="pathway">
    <text evidence="1">Lipid metabolism.</text>
</comment>
<evidence type="ECO:0000256" key="6">
    <source>
        <dbReference type="ARBA" id="ARBA00023098"/>
    </source>
</evidence>
<keyword evidence="7" id="KW-0594">Phospholipid biosynthesis</keyword>